<protein>
    <submittedName>
        <fullName evidence="2">Riboflavin biosynthesis protein RibD</fullName>
    </submittedName>
</protein>
<feature type="domain" description="Bacterial bifunctional deaminase-reductase C-terminal" evidence="1">
    <location>
        <begin position="3"/>
        <end position="179"/>
    </location>
</feature>
<dbReference type="InterPro" id="IPR002734">
    <property type="entry name" value="RibDG_C"/>
</dbReference>
<evidence type="ECO:0000259" key="1">
    <source>
        <dbReference type="Pfam" id="PF01872"/>
    </source>
</evidence>
<evidence type="ECO:0000313" key="3">
    <source>
        <dbReference type="Proteomes" id="UP000001351"/>
    </source>
</evidence>
<proteinExistence type="predicted"/>
<gene>
    <name evidence="2" type="ordered locus">STAUR_7426</name>
</gene>
<dbReference type="OrthoDB" id="7342392at2"/>
<dbReference type="EMBL" id="CP002271">
    <property type="protein sequence ID" value="ADO75182.1"/>
    <property type="molecule type" value="Genomic_DNA"/>
</dbReference>
<dbReference type="InterPro" id="IPR050765">
    <property type="entry name" value="Riboflavin_Biosynth_HTPR"/>
</dbReference>
<sequence>MGKLTFGMMTSLDGYINDADGKFDWGQISEEVHRFAEKEQANAGTTIYGRRMFETMAVWDTLAEDPSVHPFERDFSVIWRNTDKIVVSRSLSEVTTTRTRLVRALSADDIGKLKAESAKDLIVAGPTLAASYLKQGLIDEVSIYYIPVVVGGGTPMFQGIDATVRLERLDARAFGNGVTFVRYAVRKRA</sequence>
<dbReference type="eggNOG" id="COG0262">
    <property type="taxonomic scope" value="Bacteria"/>
</dbReference>
<dbReference type="KEGG" id="sur:STAUR_7426"/>
<organism evidence="2 3">
    <name type="scientific">Stigmatella aurantiaca (strain DW4/3-1)</name>
    <dbReference type="NCBI Taxonomy" id="378806"/>
    <lineage>
        <taxon>Bacteria</taxon>
        <taxon>Pseudomonadati</taxon>
        <taxon>Myxococcota</taxon>
        <taxon>Myxococcia</taxon>
        <taxon>Myxococcales</taxon>
        <taxon>Cystobacterineae</taxon>
        <taxon>Archangiaceae</taxon>
        <taxon>Stigmatella</taxon>
    </lineage>
</organism>
<dbReference type="HOGENOM" id="CLU_043966_1_3_7"/>
<keyword evidence="3" id="KW-1185">Reference proteome</keyword>
<dbReference type="RefSeq" id="WP_013377827.1">
    <property type="nucleotide sequence ID" value="NC_014623.1"/>
</dbReference>
<accession>E3FEM6</accession>
<dbReference type="PANTHER" id="PTHR38011:SF11">
    <property type="entry name" value="2,5-DIAMINO-6-RIBOSYLAMINO-4(3H)-PYRIMIDINONE 5'-PHOSPHATE REDUCTASE"/>
    <property type="match status" value="1"/>
</dbReference>
<dbReference type="AlphaFoldDB" id="E3FEM6"/>
<dbReference type="InterPro" id="IPR024072">
    <property type="entry name" value="DHFR-like_dom_sf"/>
</dbReference>
<dbReference type="Gene3D" id="3.40.430.10">
    <property type="entry name" value="Dihydrofolate Reductase, subunit A"/>
    <property type="match status" value="1"/>
</dbReference>
<dbReference type="Proteomes" id="UP000001351">
    <property type="component" value="Chromosome"/>
</dbReference>
<reference evidence="2 3" key="1">
    <citation type="journal article" date="2011" name="Mol. Biol. Evol.">
        <title>Comparative genomic analysis of fruiting body formation in Myxococcales.</title>
        <authorList>
            <person name="Huntley S."/>
            <person name="Hamann N."/>
            <person name="Wegener-Feldbrugge S."/>
            <person name="Treuner-Lange A."/>
            <person name="Kube M."/>
            <person name="Reinhardt R."/>
            <person name="Klages S."/>
            <person name="Muller R."/>
            <person name="Ronning C.M."/>
            <person name="Nierman W.C."/>
            <person name="Sogaard-Andersen L."/>
        </authorList>
    </citation>
    <scope>NUCLEOTIDE SEQUENCE [LARGE SCALE GENOMIC DNA]</scope>
    <source>
        <strain evidence="2 3">DW4/3-1</strain>
    </source>
</reference>
<dbReference type="STRING" id="378806.STAUR_7426"/>
<dbReference type="Pfam" id="PF01872">
    <property type="entry name" value="RibD_C"/>
    <property type="match status" value="1"/>
</dbReference>
<evidence type="ECO:0000313" key="2">
    <source>
        <dbReference type="EMBL" id="ADO75182.1"/>
    </source>
</evidence>
<dbReference type="SUPFAM" id="SSF53597">
    <property type="entry name" value="Dihydrofolate reductase-like"/>
    <property type="match status" value="1"/>
</dbReference>
<name>E3FEM6_STIAD</name>
<dbReference type="PANTHER" id="PTHR38011">
    <property type="entry name" value="DIHYDROFOLATE REDUCTASE FAMILY PROTEIN (AFU_ORTHOLOGUE AFUA_8G06820)"/>
    <property type="match status" value="1"/>
</dbReference>
<dbReference type="GO" id="GO:0008703">
    <property type="term" value="F:5-amino-6-(5-phosphoribosylamino)uracil reductase activity"/>
    <property type="evidence" value="ECO:0007669"/>
    <property type="project" value="InterPro"/>
</dbReference>
<dbReference type="GO" id="GO:0009231">
    <property type="term" value="P:riboflavin biosynthetic process"/>
    <property type="evidence" value="ECO:0007669"/>
    <property type="project" value="InterPro"/>
</dbReference>